<organism evidence="1 2">
    <name type="scientific">Halalkalibacter kiskunsagensis</name>
    <dbReference type="NCBI Taxonomy" id="1548599"/>
    <lineage>
        <taxon>Bacteria</taxon>
        <taxon>Bacillati</taxon>
        <taxon>Bacillota</taxon>
        <taxon>Bacilli</taxon>
        <taxon>Bacillales</taxon>
        <taxon>Bacillaceae</taxon>
        <taxon>Halalkalibacter</taxon>
    </lineage>
</organism>
<dbReference type="EMBL" id="JBHLUX010000072">
    <property type="protein sequence ID" value="MFC0472345.1"/>
    <property type="molecule type" value="Genomic_DNA"/>
</dbReference>
<dbReference type="Proteomes" id="UP001589838">
    <property type="component" value="Unassembled WGS sequence"/>
</dbReference>
<sequence length="226" mass="26418">MGTKKIMNYIKIFIFNNLHFLKVEELELSKQAVKDFDEIFEHYIINGNGNFITYTSNYPKYLFLNYLIENKNVLVHGSNNSYINNFEPRAQLLANNKPVKAVFAASDGIWSLFFAVINRKEYIGSLRNICLTIPTKNGIKRYYYFSVNKEFKGKYWTDGTIYILLKKPFKQGGIKDEWICENNVKPLAKMSVTPEDFPFLEKVYKHNQSDSVLKTMMKVLILNKNS</sequence>
<gene>
    <name evidence="1" type="ORF">ACFFHM_18075</name>
</gene>
<evidence type="ECO:0000313" key="2">
    <source>
        <dbReference type="Proteomes" id="UP001589838"/>
    </source>
</evidence>
<keyword evidence="2" id="KW-1185">Reference proteome</keyword>
<proteinExistence type="predicted"/>
<protein>
    <submittedName>
        <fullName evidence="1">Uncharacterized protein</fullName>
    </submittedName>
</protein>
<name>A0ABV6KHD8_9BACI</name>
<accession>A0ABV6KHD8</accession>
<reference evidence="1 2" key="1">
    <citation type="submission" date="2024-09" db="EMBL/GenBank/DDBJ databases">
        <authorList>
            <person name="Sun Q."/>
            <person name="Mori K."/>
        </authorList>
    </citation>
    <scope>NUCLEOTIDE SEQUENCE [LARGE SCALE GENOMIC DNA]</scope>
    <source>
        <strain evidence="1 2">NCAIM B.02610</strain>
    </source>
</reference>
<dbReference type="RefSeq" id="WP_335963984.1">
    <property type="nucleotide sequence ID" value="NZ_JAXBLX010000071.1"/>
</dbReference>
<evidence type="ECO:0000313" key="1">
    <source>
        <dbReference type="EMBL" id="MFC0472345.1"/>
    </source>
</evidence>
<comment type="caution">
    <text evidence="1">The sequence shown here is derived from an EMBL/GenBank/DDBJ whole genome shotgun (WGS) entry which is preliminary data.</text>
</comment>